<dbReference type="AlphaFoldDB" id="A0A7S0BZX3"/>
<sequence length="105" mass="12372">MQETVNKAKLHDAKEVGMLNNDDKIIKNETHHSNHNDAKDNKNEEVTSMNDGKMILQKSNQTTCRVLWKPEMNPYRSRLQRITKSDFTRGRMYYENGAWQAWLCT</sequence>
<evidence type="ECO:0000313" key="1">
    <source>
        <dbReference type="EMBL" id="CAD8408678.1"/>
    </source>
</evidence>
<gene>
    <name evidence="1" type="ORF">PINE0816_LOCUS4800</name>
</gene>
<organism evidence="1">
    <name type="scientific">Proboscia inermis</name>
    <dbReference type="NCBI Taxonomy" id="420281"/>
    <lineage>
        <taxon>Eukaryota</taxon>
        <taxon>Sar</taxon>
        <taxon>Stramenopiles</taxon>
        <taxon>Ochrophyta</taxon>
        <taxon>Bacillariophyta</taxon>
        <taxon>Coscinodiscophyceae</taxon>
        <taxon>Rhizosoleniophycidae</taxon>
        <taxon>Rhizosoleniales</taxon>
        <taxon>Rhizosoleniaceae</taxon>
        <taxon>Proboscia</taxon>
    </lineage>
</organism>
<reference evidence="1" key="1">
    <citation type="submission" date="2021-01" db="EMBL/GenBank/DDBJ databases">
        <authorList>
            <person name="Corre E."/>
            <person name="Pelletier E."/>
            <person name="Niang G."/>
            <person name="Scheremetjew M."/>
            <person name="Finn R."/>
            <person name="Kale V."/>
            <person name="Holt S."/>
            <person name="Cochrane G."/>
            <person name="Meng A."/>
            <person name="Brown T."/>
            <person name="Cohen L."/>
        </authorList>
    </citation>
    <scope>NUCLEOTIDE SEQUENCE</scope>
    <source>
        <strain evidence="1">CCAP1064/1</strain>
    </source>
</reference>
<accession>A0A7S0BZX3</accession>
<dbReference type="EMBL" id="HBEL01010028">
    <property type="protein sequence ID" value="CAD8408678.1"/>
    <property type="molecule type" value="Transcribed_RNA"/>
</dbReference>
<protein>
    <submittedName>
        <fullName evidence="1">Uncharacterized protein</fullName>
    </submittedName>
</protein>
<proteinExistence type="predicted"/>
<name>A0A7S0BZX3_9STRA</name>